<proteinExistence type="predicted"/>
<organism evidence="2 3">
    <name type="scientific">Austropuccinia psidii MF-1</name>
    <dbReference type="NCBI Taxonomy" id="1389203"/>
    <lineage>
        <taxon>Eukaryota</taxon>
        <taxon>Fungi</taxon>
        <taxon>Dikarya</taxon>
        <taxon>Basidiomycota</taxon>
        <taxon>Pucciniomycotina</taxon>
        <taxon>Pucciniomycetes</taxon>
        <taxon>Pucciniales</taxon>
        <taxon>Sphaerophragmiaceae</taxon>
        <taxon>Austropuccinia</taxon>
    </lineage>
</organism>
<evidence type="ECO:0000313" key="3">
    <source>
        <dbReference type="Proteomes" id="UP000765509"/>
    </source>
</evidence>
<protein>
    <submittedName>
        <fullName evidence="2">Uncharacterized protein</fullName>
    </submittedName>
</protein>
<evidence type="ECO:0000313" key="2">
    <source>
        <dbReference type="EMBL" id="MBW0508204.1"/>
    </source>
</evidence>
<evidence type="ECO:0000256" key="1">
    <source>
        <dbReference type="SAM" id="MobiDB-lite"/>
    </source>
</evidence>
<gene>
    <name evidence="2" type="ORF">O181_047919</name>
</gene>
<comment type="caution">
    <text evidence="2">The sequence shown here is derived from an EMBL/GenBank/DDBJ whole genome shotgun (WGS) entry which is preliminary data.</text>
</comment>
<name>A0A9Q3DRS8_9BASI</name>
<dbReference type="AlphaFoldDB" id="A0A9Q3DRS8"/>
<dbReference type="Proteomes" id="UP000765509">
    <property type="component" value="Unassembled WGS sequence"/>
</dbReference>
<sequence>MNFVNHNPYDQPIGGSSSGPDQFEQMKNAISGRDELPQGPLPRSNTPKTTLKPKRNYNPDPKSTMSVKRSPVQILMKDAPPDFRYTKVTLPTTPDKQLLKEFYQRFLSDEEVQTVAQNSQGVKLISKAQVQTLRDACSGKRKIGKNIIHMQDFYITYINAMLAKLEIHIWAPDLQEAPYSLYNEACRIVALMTF</sequence>
<feature type="region of interest" description="Disordered" evidence="1">
    <location>
        <begin position="1"/>
        <end position="69"/>
    </location>
</feature>
<accession>A0A9Q3DRS8</accession>
<reference evidence="2" key="1">
    <citation type="submission" date="2021-03" db="EMBL/GenBank/DDBJ databases">
        <title>Draft genome sequence of rust myrtle Austropuccinia psidii MF-1, a brazilian biotype.</title>
        <authorList>
            <person name="Quecine M.C."/>
            <person name="Pachon D.M.R."/>
            <person name="Bonatelli M.L."/>
            <person name="Correr F.H."/>
            <person name="Franceschini L.M."/>
            <person name="Leite T.F."/>
            <person name="Margarido G.R.A."/>
            <person name="Almeida C.A."/>
            <person name="Ferrarezi J.A."/>
            <person name="Labate C.A."/>
        </authorList>
    </citation>
    <scope>NUCLEOTIDE SEQUENCE</scope>
    <source>
        <strain evidence="2">MF-1</strain>
    </source>
</reference>
<dbReference type="OrthoDB" id="2505488at2759"/>
<dbReference type="EMBL" id="AVOT02020191">
    <property type="protein sequence ID" value="MBW0508204.1"/>
    <property type="molecule type" value="Genomic_DNA"/>
</dbReference>
<keyword evidence="3" id="KW-1185">Reference proteome</keyword>